<reference evidence="2" key="1">
    <citation type="journal article" date="2014" name="Int. J. Syst. Evol. Microbiol.">
        <title>Complete genome sequence of Corynebacterium casei LMG S-19264T (=DSM 44701T), isolated from a smear-ripened cheese.</title>
        <authorList>
            <consortium name="US DOE Joint Genome Institute (JGI-PGF)"/>
            <person name="Walter F."/>
            <person name="Albersmeier A."/>
            <person name="Kalinowski J."/>
            <person name="Ruckert C."/>
        </authorList>
    </citation>
    <scope>NUCLEOTIDE SEQUENCE</scope>
    <source>
        <strain evidence="2">CGMCC 1.12160</strain>
    </source>
</reference>
<feature type="region of interest" description="Disordered" evidence="1">
    <location>
        <begin position="51"/>
        <end position="79"/>
    </location>
</feature>
<keyword evidence="3" id="KW-1185">Reference proteome</keyword>
<sequence>MPCGADADGVGTGRQRRDRVLVGVDPALGDDDVPGQLADHLAEQPQVGALGARPGAGVARERGADDVGPGLGGRDGGGEVVAVGHHQHAVLVVRQADQVGHAAAVGARPEGGVDGDDVRARLGDRPGVAQGRGDVDPLVAVLPQPDHGHVDGGDRGPHVVQALHAHRGRAALHDRRGDIGSPG</sequence>
<evidence type="ECO:0000313" key="3">
    <source>
        <dbReference type="Proteomes" id="UP000605670"/>
    </source>
</evidence>
<dbReference type="EMBL" id="BMEM01000004">
    <property type="protein sequence ID" value="GGF56966.1"/>
    <property type="molecule type" value="Genomic_DNA"/>
</dbReference>
<reference evidence="2" key="2">
    <citation type="submission" date="2020-09" db="EMBL/GenBank/DDBJ databases">
        <authorList>
            <person name="Sun Q."/>
            <person name="Zhou Y."/>
        </authorList>
    </citation>
    <scope>NUCLEOTIDE SEQUENCE</scope>
    <source>
        <strain evidence="2">CGMCC 1.12160</strain>
    </source>
</reference>
<name>A0A917F958_9MICO</name>
<feature type="region of interest" description="Disordered" evidence="1">
    <location>
        <begin position="104"/>
        <end position="135"/>
    </location>
</feature>
<gene>
    <name evidence="2" type="ORF">GCM10011366_25980</name>
</gene>
<evidence type="ECO:0000313" key="2">
    <source>
        <dbReference type="EMBL" id="GGF56966.1"/>
    </source>
</evidence>
<accession>A0A917F958</accession>
<feature type="compositionally biased region" description="Gly residues" evidence="1">
    <location>
        <begin position="69"/>
        <end position="79"/>
    </location>
</feature>
<protein>
    <submittedName>
        <fullName evidence="2">Uncharacterized protein</fullName>
    </submittedName>
</protein>
<proteinExistence type="predicted"/>
<organism evidence="2 3">
    <name type="scientific">Ornithinimicrobium tianjinense</name>
    <dbReference type="NCBI Taxonomy" id="1195761"/>
    <lineage>
        <taxon>Bacteria</taxon>
        <taxon>Bacillati</taxon>
        <taxon>Actinomycetota</taxon>
        <taxon>Actinomycetes</taxon>
        <taxon>Micrococcales</taxon>
        <taxon>Ornithinimicrobiaceae</taxon>
        <taxon>Ornithinimicrobium</taxon>
    </lineage>
</organism>
<evidence type="ECO:0000256" key="1">
    <source>
        <dbReference type="SAM" id="MobiDB-lite"/>
    </source>
</evidence>
<comment type="caution">
    <text evidence="2">The sequence shown here is derived from an EMBL/GenBank/DDBJ whole genome shotgun (WGS) entry which is preliminary data.</text>
</comment>
<dbReference type="Proteomes" id="UP000605670">
    <property type="component" value="Unassembled WGS sequence"/>
</dbReference>
<dbReference type="AlphaFoldDB" id="A0A917F958"/>